<protein>
    <submittedName>
        <fullName evidence="2">Uncharacterized protein</fullName>
    </submittedName>
</protein>
<evidence type="ECO:0000256" key="1">
    <source>
        <dbReference type="SAM" id="Coils"/>
    </source>
</evidence>
<accession>A0A9D4YH37</accession>
<evidence type="ECO:0000313" key="3">
    <source>
        <dbReference type="Proteomes" id="UP001058974"/>
    </source>
</evidence>
<evidence type="ECO:0000313" key="2">
    <source>
        <dbReference type="EMBL" id="KAI5436411.1"/>
    </source>
</evidence>
<gene>
    <name evidence="2" type="ORF">KIW84_022771</name>
</gene>
<dbReference type="Gramene" id="Psat02G0277100-T1">
    <property type="protein sequence ID" value="KAI5436411.1"/>
    <property type="gene ID" value="KIW84_022771"/>
</dbReference>
<organism evidence="2 3">
    <name type="scientific">Pisum sativum</name>
    <name type="common">Garden pea</name>
    <name type="synonym">Lathyrus oleraceus</name>
    <dbReference type="NCBI Taxonomy" id="3888"/>
    <lineage>
        <taxon>Eukaryota</taxon>
        <taxon>Viridiplantae</taxon>
        <taxon>Streptophyta</taxon>
        <taxon>Embryophyta</taxon>
        <taxon>Tracheophyta</taxon>
        <taxon>Spermatophyta</taxon>
        <taxon>Magnoliopsida</taxon>
        <taxon>eudicotyledons</taxon>
        <taxon>Gunneridae</taxon>
        <taxon>Pentapetalae</taxon>
        <taxon>rosids</taxon>
        <taxon>fabids</taxon>
        <taxon>Fabales</taxon>
        <taxon>Fabaceae</taxon>
        <taxon>Papilionoideae</taxon>
        <taxon>50 kb inversion clade</taxon>
        <taxon>NPAAA clade</taxon>
        <taxon>Hologalegina</taxon>
        <taxon>IRL clade</taxon>
        <taxon>Fabeae</taxon>
        <taxon>Lathyrus</taxon>
    </lineage>
</organism>
<dbReference type="AlphaFoldDB" id="A0A9D4YH37"/>
<dbReference type="EMBL" id="JAMSHJ010000002">
    <property type="protein sequence ID" value="KAI5436411.1"/>
    <property type="molecule type" value="Genomic_DNA"/>
</dbReference>
<name>A0A9D4YH37_PEA</name>
<proteinExistence type="predicted"/>
<sequence length="153" mass="18137">MEDPIMLRRVIRAWEKVHFRGQDKGKGVIRDKEPYYQWVTKRSQEVKLSFILDPPIQPLPPESIPLSIKEVEALKATIERLGRENEELQISLQQVSNERNEMKWELERKKAQLEATEEKVDKEKHKRKKVKVGIEQADLCLEIIKEQLKQVEK</sequence>
<reference evidence="2 3" key="1">
    <citation type="journal article" date="2022" name="Nat. Genet.">
        <title>Improved pea reference genome and pan-genome highlight genomic features and evolutionary characteristics.</title>
        <authorList>
            <person name="Yang T."/>
            <person name="Liu R."/>
            <person name="Luo Y."/>
            <person name="Hu S."/>
            <person name="Wang D."/>
            <person name="Wang C."/>
            <person name="Pandey M.K."/>
            <person name="Ge S."/>
            <person name="Xu Q."/>
            <person name="Li N."/>
            <person name="Li G."/>
            <person name="Huang Y."/>
            <person name="Saxena R.K."/>
            <person name="Ji Y."/>
            <person name="Li M."/>
            <person name="Yan X."/>
            <person name="He Y."/>
            <person name="Liu Y."/>
            <person name="Wang X."/>
            <person name="Xiang C."/>
            <person name="Varshney R.K."/>
            <person name="Ding H."/>
            <person name="Gao S."/>
            <person name="Zong X."/>
        </authorList>
    </citation>
    <scope>NUCLEOTIDE SEQUENCE [LARGE SCALE GENOMIC DNA]</scope>
    <source>
        <strain evidence="2 3">cv. Zhongwan 6</strain>
    </source>
</reference>
<comment type="caution">
    <text evidence="2">The sequence shown here is derived from an EMBL/GenBank/DDBJ whole genome shotgun (WGS) entry which is preliminary data.</text>
</comment>
<dbReference type="Proteomes" id="UP001058974">
    <property type="component" value="Chromosome 2"/>
</dbReference>
<feature type="coiled-coil region" evidence="1">
    <location>
        <begin position="71"/>
        <end position="128"/>
    </location>
</feature>
<keyword evidence="3" id="KW-1185">Reference proteome</keyword>
<keyword evidence="1" id="KW-0175">Coiled coil</keyword>